<feature type="transmembrane region" description="Helical" evidence="1">
    <location>
        <begin position="69"/>
        <end position="90"/>
    </location>
</feature>
<sequence length="146" mass="16894">MVHDVAYAKYPFYQLYTLWTTALVILYLLKIITFSVAPSVIGIFIGGNIFLLYKFYISKKSTNIFPQKINYFLGLILIIWHTAPLFLIPLKFNHKDLIYNIAIFVVYNITLAIQGTNIAKVYLNLLEGQPSDITIYKHFHELGLFP</sequence>
<evidence type="ECO:0000313" key="2">
    <source>
        <dbReference type="EMBL" id="QHU20856.1"/>
    </source>
</evidence>
<organism evidence="2">
    <name type="scientific">viral metagenome</name>
    <dbReference type="NCBI Taxonomy" id="1070528"/>
    <lineage>
        <taxon>unclassified sequences</taxon>
        <taxon>metagenomes</taxon>
        <taxon>organismal metagenomes</taxon>
    </lineage>
</organism>
<accession>A0A6C0KUN5</accession>
<feature type="transmembrane region" description="Helical" evidence="1">
    <location>
        <begin position="36"/>
        <end position="57"/>
    </location>
</feature>
<reference evidence="2" key="1">
    <citation type="journal article" date="2020" name="Nature">
        <title>Giant virus diversity and host interactions through global metagenomics.</title>
        <authorList>
            <person name="Schulz F."/>
            <person name="Roux S."/>
            <person name="Paez-Espino D."/>
            <person name="Jungbluth S."/>
            <person name="Walsh D.A."/>
            <person name="Denef V.J."/>
            <person name="McMahon K.D."/>
            <person name="Konstantinidis K.T."/>
            <person name="Eloe-Fadrosh E.A."/>
            <person name="Kyrpides N.C."/>
            <person name="Woyke T."/>
        </authorList>
    </citation>
    <scope>NUCLEOTIDE SEQUENCE</scope>
    <source>
        <strain evidence="2">GVMAG-S-3300013094-100</strain>
    </source>
</reference>
<evidence type="ECO:0000256" key="1">
    <source>
        <dbReference type="SAM" id="Phobius"/>
    </source>
</evidence>
<name>A0A6C0KUN5_9ZZZZ</name>
<feature type="transmembrane region" description="Helical" evidence="1">
    <location>
        <begin position="97"/>
        <end position="116"/>
    </location>
</feature>
<keyword evidence="1" id="KW-0472">Membrane</keyword>
<keyword evidence="1" id="KW-1133">Transmembrane helix</keyword>
<proteinExistence type="predicted"/>
<dbReference type="AlphaFoldDB" id="A0A6C0KUN5"/>
<keyword evidence="1" id="KW-0812">Transmembrane</keyword>
<feature type="transmembrane region" description="Helical" evidence="1">
    <location>
        <begin position="12"/>
        <end position="29"/>
    </location>
</feature>
<dbReference type="EMBL" id="MN740975">
    <property type="protein sequence ID" value="QHU20856.1"/>
    <property type="molecule type" value="Genomic_DNA"/>
</dbReference>
<protein>
    <submittedName>
        <fullName evidence="2">Uncharacterized protein</fullName>
    </submittedName>
</protein>